<organism evidence="3 4">
    <name type="scientific">Actinoalloteichus caeruleus DSM 43889</name>
    <dbReference type="NCBI Taxonomy" id="1120930"/>
    <lineage>
        <taxon>Bacteria</taxon>
        <taxon>Bacillati</taxon>
        <taxon>Actinomycetota</taxon>
        <taxon>Actinomycetes</taxon>
        <taxon>Pseudonocardiales</taxon>
        <taxon>Pseudonocardiaceae</taxon>
        <taxon>Actinoalloteichus</taxon>
        <taxon>Actinoalloteichus cyanogriseus</taxon>
    </lineage>
</organism>
<dbReference type="NCBIfam" id="TIGR00026">
    <property type="entry name" value="hi_GC_TIGR00026"/>
    <property type="match status" value="1"/>
</dbReference>
<sequence>MPDDIQDWNRRIVSEFRSNAGFVRWSTEKDLAEGRPIPPPLPSFDPRQSVPIILVNHIGAVTGRRRTSPLMYQAVRDAFAVFATFGGSPRPPAWYHNIVRNPEVVVEVGSDVTGAIARVVQGEEREDIWVEQARLVPAFADFEKTARRRIPVVVLDPIPSPAAMRAHGAS</sequence>
<dbReference type="PANTHER" id="PTHR39428">
    <property type="entry name" value="F420H(2)-DEPENDENT QUINONE REDUCTASE RV1261C"/>
    <property type="match status" value="1"/>
</dbReference>
<evidence type="ECO:0000313" key="4">
    <source>
        <dbReference type="Proteomes" id="UP000791080"/>
    </source>
</evidence>
<comment type="catalytic activity">
    <reaction evidence="2">
        <text>oxidized coenzyme F420-(gamma-L-Glu)(n) + a quinol + H(+) = reduced coenzyme F420-(gamma-L-Glu)(n) + a quinone</text>
        <dbReference type="Rhea" id="RHEA:39663"/>
        <dbReference type="Rhea" id="RHEA-COMP:12939"/>
        <dbReference type="Rhea" id="RHEA-COMP:14378"/>
        <dbReference type="ChEBI" id="CHEBI:15378"/>
        <dbReference type="ChEBI" id="CHEBI:24646"/>
        <dbReference type="ChEBI" id="CHEBI:132124"/>
        <dbReference type="ChEBI" id="CHEBI:133980"/>
        <dbReference type="ChEBI" id="CHEBI:139511"/>
    </reaction>
</comment>
<reference evidence="3 4" key="1">
    <citation type="submission" date="2013-07" db="EMBL/GenBank/DDBJ databases">
        <authorList>
            <consortium name="DOE Joint Genome Institute"/>
            <person name="Reeve W."/>
            <person name="Huntemann M."/>
            <person name="Han J."/>
            <person name="Chen A."/>
            <person name="Kyrpides N."/>
            <person name="Mavromatis K."/>
            <person name="Markowitz V."/>
            <person name="Palaniappan K."/>
            <person name="Ivanova N."/>
            <person name="Schaumberg A."/>
            <person name="Pati A."/>
            <person name="Liolios K."/>
            <person name="Nordberg H.P."/>
            <person name="Cantor M.N."/>
            <person name="Hua S.X."/>
            <person name="Woyke T."/>
        </authorList>
    </citation>
    <scope>NUCLEOTIDE SEQUENCE [LARGE SCALE GENOMIC DNA]</scope>
    <source>
        <strain evidence="3 4">DSM 43889</strain>
    </source>
</reference>
<accession>A0ABT1JCM3</accession>
<name>A0ABT1JCM3_ACTCY</name>
<protein>
    <submittedName>
        <fullName evidence="3">Deazaflavin-dependent oxidoreductase, nitroreductase family</fullName>
    </submittedName>
</protein>
<evidence type="ECO:0000313" key="3">
    <source>
        <dbReference type="EMBL" id="MCP2330242.1"/>
    </source>
</evidence>
<evidence type="ECO:0000256" key="1">
    <source>
        <dbReference type="ARBA" id="ARBA00008710"/>
    </source>
</evidence>
<proteinExistence type="inferred from homology"/>
<dbReference type="PANTHER" id="PTHR39428:SF1">
    <property type="entry name" value="F420H(2)-DEPENDENT QUINONE REDUCTASE RV1261C"/>
    <property type="match status" value="1"/>
</dbReference>
<reference evidence="3 4" key="2">
    <citation type="submission" date="2022-06" db="EMBL/GenBank/DDBJ databases">
        <title>Genomic Encyclopedia of Type Strains, Phase I: the one thousand microbial genomes (KMG-I) project.</title>
        <authorList>
            <person name="Kyrpides N."/>
        </authorList>
    </citation>
    <scope>NUCLEOTIDE SEQUENCE [LARGE SCALE GENOMIC DNA]</scope>
    <source>
        <strain evidence="3 4">DSM 43889</strain>
    </source>
</reference>
<gene>
    <name evidence="3" type="ORF">G443_000512</name>
</gene>
<dbReference type="EMBL" id="AUBJ02000001">
    <property type="protein sequence ID" value="MCP2330242.1"/>
    <property type="molecule type" value="Genomic_DNA"/>
</dbReference>
<evidence type="ECO:0000256" key="2">
    <source>
        <dbReference type="ARBA" id="ARBA00049106"/>
    </source>
</evidence>
<dbReference type="Pfam" id="PF04075">
    <property type="entry name" value="F420H2_quin_red"/>
    <property type="match status" value="1"/>
</dbReference>
<dbReference type="Proteomes" id="UP000791080">
    <property type="component" value="Unassembled WGS sequence"/>
</dbReference>
<dbReference type="InterPro" id="IPR012349">
    <property type="entry name" value="Split_barrel_FMN-bd"/>
</dbReference>
<dbReference type="InterPro" id="IPR004378">
    <property type="entry name" value="F420H2_quin_Rdtase"/>
</dbReference>
<dbReference type="Gene3D" id="2.30.110.10">
    <property type="entry name" value="Electron Transport, Fmn-binding Protein, Chain A"/>
    <property type="match status" value="1"/>
</dbReference>
<dbReference type="RefSeq" id="WP_026420587.1">
    <property type="nucleotide sequence ID" value="NZ_AUBJ02000001.1"/>
</dbReference>
<comment type="similarity">
    <text evidence="1">Belongs to the F420H(2)-dependent quinone reductase family.</text>
</comment>
<comment type="caution">
    <text evidence="3">The sequence shown here is derived from an EMBL/GenBank/DDBJ whole genome shotgun (WGS) entry which is preliminary data.</text>
</comment>
<keyword evidence="4" id="KW-1185">Reference proteome</keyword>